<comment type="caution">
    <text evidence="1">The sequence shown here is derived from an EMBL/GenBank/DDBJ whole genome shotgun (WGS) entry which is preliminary data.</text>
</comment>
<organism evidence="1 2">
    <name type="scientific">Parthenolecanium corni</name>
    <dbReference type="NCBI Taxonomy" id="536013"/>
    <lineage>
        <taxon>Eukaryota</taxon>
        <taxon>Metazoa</taxon>
        <taxon>Ecdysozoa</taxon>
        <taxon>Arthropoda</taxon>
        <taxon>Hexapoda</taxon>
        <taxon>Insecta</taxon>
        <taxon>Pterygota</taxon>
        <taxon>Neoptera</taxon>
        <taxon>Paraneoptera</taxon>
        <taxon>Hemiptera</taxon>
        <taxon>Sternorrhyncha</taxon>
        <taxon>Coccoidea</taxon>
        <taxon>Coccidae</taxon>
        <taxon>Parthenolecanium</taxon>
    </lineage>
</organism>
<evidence type="ECO:0000313" key="2">
    <source>
        <dbReference type="Proteomes" id="UP001367676"/>
    </source>
</evidence>
<dbReference type="Proteomes" id="UP001367676">
    <property type="component" value="Unassembled WGS sequence"/>
</dbReference>
<reference evidence="1 2" key="1">
    <citation type="submission" date="2024-03" db="EMBL/GenBank/DDBJ databases">
        <title>Adaptation during the transition from Ophiocordyceps entomopathogen to insect associate is accompanied by gene loss and intensified selection.</title>
        <authorList>
            <person name="Ward C.M."/>
            <person name="Onetto C.A."/>
            <person name="Borneman A.R."/>
        </authorList>
    </citation>
    <scope>NUCLEOTIDE SEQUENCE [LARGE SCALE GENOMIC DNA]</scope>
    <source>
        <strain evidence="1">AWRI1</strain>
        <tissue evidence="1">Single Adult Female</tissue>
    </source>
</reference>
<proteinExistence type="predicted"/>
<evidence type="ECO:0000313" key="1">
    <source>
        <dbReference type="EMBL" id="KAK7605019.1"/>
    </source>
</evidence>
<dbReference type="AlphaFoldDB" id="A0AAN9TTI2"/>
<protein>
    <submittedName>
        <fullName evidence="1">Uncharacterized protein</fullName>
    </submittedName>
</protein>
<name>A0AAN9TTI2_9HEMI</name>
<sequence length="143" mass="15659">MAQNDDAAPLRLIFSRGWLVCCTSGFFCSNREKMMDAGDVAPKTGSAVRLRRAGWLADGCPSSVQFHNLLDGALNAVGTAAQWWPYAANWWPVIAGSTRKRKKNAQQQQQINCRLDETFDFCPQVVAGRSVVGSSSSSRTLFA</sequence>
<accession>A0AAN9TTI2</accession>
<gene>
    <name evidence="1" type="ORF">V9T40_006205</name>
</gene>
<keyword evidence="2" id="KW-1185">Reference proteome</keyword>
<dbReference type="EMBL" id="JBBCAQ010000003">
    <property type="protein sequence ID" value="KAK7605019.1"/>
    <property type="molecule type" value="Genomic_DNA"/>
</dbReference>